<accession>A0A328E0D7</accession>
<sequence>MVVIKVSSRAWVEKDMSATIHVVDDAFQETMQTVTTLVEDVVDMDDVVLSREGHAMFTGGDDLMEESEDEDDPELSSDEAENVFRLSESSSEEDDDKTN</sequence>
<name>A0A328E0D7_9ASTE</name>
<feature type="compositionally biased region" description="Acidic residues" evidence="1">
    <location>
        <begin position="90"/>
        <end position="99"/>
    </location>
</feature>
<evidence type="ECO:0000256" key="1">
    <source>
        <dbReference type="SAM" id="MobiDB-lite"/>
    </source>
</evidence>
<protein>
    <submittedName>
        <fullName evidence="2">Uncharacterized protein</fullName>
    </submittedName>
</protein>
<dbReference type="Proteomes" id="UP000249390">
    <property type="component" value="Unassembled WGS sequence"/>
</dbReference>
<gene>
    <name evidence="2" type="ORF">DM860_017979</name>
</gene>
<keyword evidence="3" id="KW-1185">Reference proteome</keyword>
<evidence type="ECO:0000313" key="2">
    <source>
        <dbReference type="EMBL" id="RAL50069.1"/>
    </source>
</evidence>
<comment type="caution">
    <text evidence="2">The sequence shown here is derived from an EMBL/GenBank/DDBJ whole genome shotgun (WGS) entry which is preliminary data.</text>
</comment>
<feature type="compositionally biased region" description="Acidic residues" evidence="1">
    <location>
        <begin position="62"/>
        <end position="81"/>
    </location>
</feature>
<reference evidence="2 3" key="1">
    <citation type="submission" date="2018-06" db="EMBL/GenBank/DDBJ databases">
        <title>The Genome of Cuscuta australis (Dodder) Provides Insight into the Evolution of Plant Parasitism.</title>
        <authorList>
            <person name="Liu H."/>
        </authorList>
    </citation>
    <scope>NUCLEOTIDE SEQUENCE [LARGE SCALE GENOMIC DNA]</scope>
    <source>
        <strain evidence="3">cv. Yunnan</strain>
        <tissue evidence="2">Vines</tissue>
    </source>
</reference>
<evidence type="ECO:0000313" key="3">
    <source>
        <dbReference type="Proteomes" id="UP000249390"/>
    </source>
</evidence>
<feature type="region of interest" description="Disordered" evidence="1">
    <location>
        <begin position="55"/>
        <end position="99"/>
    </location>
</feature>
<dbReference type="EMBL" id="NQVE01000071">
    <property type="protein sequence ID" value="RAL50069.1"/>
    <property type="molecule type" value="Genomic_DNA"/>
</dbReference>
<organism evidence="2 3">
    <name type="scientific">Cuscuta australis</name>
    <dbReference type="NCBI Taxonomy" id="267555"/>
    <lineage>
        <taxon>Eukaryota</taxon>
        <taxon>Viridiplantae</taxon>
        <taxon>Streptophyta</taxon>
        <taxon>Embryophyta</taxon>
        <taxon>Tracheophyta</taxon>
        <taxon>Spermatophyta</taxon>
        <taxon>Magnoliopsida</taxon>
        <taxon>eudicotyledons</taxon>
        <taxon>Gunneridae</taxon>
        <taxon>Pentapetalae</taxon>
        <taxon>asterids</taxon>
        <taxon>lamiids</taxon>
        <taxon>Solanales</taxon>
        <taxon>Convolvulaceae</taxon>
        <taxon>Cuscuteae</taxon>
        <taxon>Cuscuta</taxon>
        <taxon>Cuscuta subgen. Grammica</taxon>
        <taxon>Cuscuta sect. Cleistogrammica</taxon>
    </lineage>
</organism>
<proteinExistence type="predicted"/>
<dbReference type="AlphaFoldDB" id="A0A328E0D7"/>